<accession>A0A927BDI7</accession>
<dbReference type="PANTHER" id="PTHR46564">
    <property type="entry name" value="TRANSPOSASE"/>
    <property type="match status" value="1"/>
</dbReference>
<gene>
    <name evidence="2" type="ORF">IC235_09495</name>
</gene>
<dbReference type="GO" id="GO:0003676">
    <property type="term" value="F:nucleic acid binding"/>
    <property type="evidence" value="ECO:0007669"/>
    <property type="project" value="InterPro"/>
</dbReference>
<dbReference type="NCBIfam" id="NF033545">
    <property type="entry name" value="transpos_IS630"/>
    <property type="match status" value="1"/>
</dbReference>
<evidence type="ECO:0000313" key="3">
    <source>
        <dbReference type="Proteomes" id="UP000612233"/>
    </source>
</evidence>
<comment type="caution">
    <text evidence="2">The sequence shown here is derived from an EMBL/GenBank/DDBJ whole genome shotgun (WGS) entry which is preliminary data.</text>
</comment>
<dbReference type="Proteomes" id="UP000612233">
    <property type="component" value="Unassembled WGS sequence"/>
</dbReference>
<feature type="non-terminal residue" evidence="2">
    <location>
        <position position="1"/>
    </location>
</feature>
<protein>
    <submittedName>
        <fullName evidence="2">IS630 family transposase</fullName>
    </submittedName>
</protein>
<dbReference type="EMBL" id="JACXAD010000009">
    <property type="protein sequence ID" value="MBD2768123.1"/>
    <property type="molecule type" value="Genomic_DNA"/>
</dbReference>
<dbReference type="Gene3D" id="3.30.420.10">
    <property type="entry name" value="Ribonuclease H-like superfamily/Ribonuclease H"/>
    <property type="match status" value="1"/>
</dbReference>
<feature type="domain" description="Tc1-like transposase DDE" evidence="1">
    <location>
        <begin position="13"/>
        <end position="151"/>
    </location>
</feature>
<dbReference type="RefSeq" id="WP_191004945.1">
    <property type="nucleotide sequence ID" value="NZ_JACXAD010000009.1"/>
</dbReference>
<dbReference type="InterPro" id="IPR047655">
    <property type="entry name" value="Transpos_IS630-like"/>
</dbReference>
<organism evidence="2 3">
    <name type="scientific">Hymenobacter montanus</name>
    <dbReference type="NCBI Taxonomy" id="2771359"/>
    <lineage>
        <taxon>Bacteria</taxon>
        <taxon>Pseudomonadati</taxon>
        <taxon>Bacteroidota</taxon>
        <taxon>Cytophagia</taxon>
        <taxon>Cytophagales</taxon>
        <taxon>Hymenobacteraceae</taxon>
        <taxon>Hymenobacter</taxon>
    </lineage>
</organism>
<reference evidence="2" key="1">
    <citation type="submission" date="2020-09" db="EMBL/GenBank/DDBJ databases">
        <authorList>
            <person name="Kim M.K."/>
        </authorList>
    </citation>
    <scope>NUCLEOTIDE SEQUENCE</scope>
    <source>
        <strain evidence="2">BT664</strain>
    </source>
</reference>
<evidence type="ECO:0000313" key="2">
    <source>
        <dbReference type="EMBL" id="MBD2768123.1"/>
    </source>
</evidence>
<dbReference type="PANTHER" id="PTHR46564:SF1">
    <property type="entry name" value="TRANSPOSASE"/>
    <property type="match status" value="1"/>
</dbReference>
<dbReference type="InterPro" id="IPR036397">
    <property type="entry name" value="RNaseH_sf"/>
</dbReference>
<dbReference type="InterPro" id="IPR038717">
    <property type="entry name" value="Tc1-like_DDE_dom"/>
</dbReference>
<sequence>AVARHEDPRRFKFVDETGLHLAFARRYGRAPGGQRVGQGVPLRVGTPLTLVGALTVNGLEAVMSLDGALNRDSFAAYLDQVLGPTLVPGDVVVLDNLPVHKVAGMAQLVEDRGARLLFLPPYSPDFAPIEQAWSNLKTALRTAMARTRDALERALVQAVAWITSQDAQNWFDHCGYHLHQL</sequence>
<proteinExistence type="predicted"/>
<dbReference type="AlphaFoldDB" id="A0A927BDI7"/>
<name>A0A927BDI7_9BACT</name>
<evidence type="ECO:0000259" key="1">
    <source>
        <dbReference type="Pfam" id="PF13358"/>
    </source>
</evidence>
<keyword evidence="3" id="KW-1185">Reference proteome</keyword>
<dbReference type="Pfam" id="PF13358">
    <property type="entry name" value="DDE_3"/>
    <property type="match status" value="1"/>
</dbReference>